<evidence type="ECO:0000313" key="2">
    <source>
        <dbReference type="Proteomes" id="UP001148662"/>
    </source>
</evidence>
<organism evidence="1 2">
    <name type="scientific">Phlebia brevispora</name>
    <dbReference type="NCBI Taxonomy" id="194682"/>
    <lineage>
        <taxon>Eukaryota</taxon>
        <taxon>Fungi</taxon>
        <taxon>Dikarya</taxon>
        <taxon>Basidiomycota</taxon>
        <taxon>Agaricomycotina</taxon>
        <taxon>Agaricomycetes</taxon>
        <taxon>Polyporales</taxon>
        <taxon>Meruliaceae</taxon>
        <taxon>Phlebia</taxon>
    </lineage>
</organism>
<dbReference type="Proteomes" id="UP001148662">
    <property type="component" value="Unassembled WGS sequence"/>
</dbReference>
<proteinExistence type="predicted"/>
<comment type="caution">
    <text evidence="1">The sequence shown here is derived from an EMBL/GenBank/DDBJ whole genome shotgun (WGS) entry which is preliminary data.</text>
</comment>
<keyword evidence="2" id="KW-1185">Reference proteome</keyword>
<accession>A0ACC1SZR9</accession>
<reference evidence="1" key="1">
    <citation type="submission" date="2022-07" db="EMBL/GenBank/DDBJ databases">
        <title>Genome Sequence of Phlebia brevispora.</title>
        <authorList>
            <person name="Buettner E."/>
        </authorList>
    </citation>
    <scope>NUCLEOTIDE SEQUENCE</scope>
    <source>
        <strain evidence="1">MPL23</strain>
    </source>
</reference>
<sequence length="197" mass="21887">MAVAFSSWISSSYSFMHEHDQVLDETYKYLMNAETQTILGRWRALTHKYAKQGMPNLTDELTKMLVTDVRNLLIVAGYPLGQVDALIARKRNSFRSIVEAAIAFRRAIGEEIISCDFETILIHPGDAFDVAAMTDSFEVAKKPIRNGDEAGARKVLCTAGLGLRRCKKVKSDGEPGSQWEVSVLFKPEVVLDTVTSA</sequence>
<gene>
    <name evidence="1" type="ORF">NM688_g5143</name>
</gene>
<protein>
    <submittedName>
        <fullName evidence="1">Uncharacterized protein</fullName>
    </submittedName>
</protein>
<evidence type="ECO:0000313" key="1">
    <source>
        <dbReference type="EMBL" id="KAJ3549793.1"/>
    </source>
</evidence>
<name>A0ACC1SZR9_9APHY</name>
<dbReference type="EMBL" id="JANHOG010000921">
    <property type="protein sequence ID" value="KAJ3549793.1"/>
    <property type="molecule type" value="Genomic_DNA"/>
</dbReference>